<feature type="region of interest" description="Disordered" evidence="1">
    <location>
        <begin position="1"/>
        <end position="75"/>
    </location>
</feature>
<dbReference type="OrthoDB" id="415023at2759"/>
<evidence type="ECO:0000256" key="1">
    <source>
        <dbReference type="SAM" id="MobiDB-lite"/>
    </source>
</evidence>
<reference evidence="3 4" key="1">
    <citation type="journal article" date="2015" name="Genome Biol. Evol.">
        <title>Phylogenomic analyses indicate that early fungi evolved digesting cell walls of algal ancestors of land plants.</title>
        <authorList>
            <person name="Chang Y."/>
            <person name="Wang S."/>
            <person name="Sekimoto S."/>
            <person name="Aerts A.L."/>
            <person name="Choi C."/>
            <person name="Clum A."/>
            <person name="LaButti K.M."/>
            <person name="Lindquist E.A."/>
            <person name="Yee Ngan C."/>
            <person name="Ohm R.A."/>
            <person name="Salamov A.A."/>
            <person name="Grigoriev I.V."/>
            <person name="Spatafora J.W."/>
            <person name="Berbee M.L."/>
        </authorList>
    </citation>
    <scope>NUCLEOTIDE SEQUENCE [LARGE SCALE GENOMIC DNA]</scope>
    <source>
        <strain evidence="3 4">JEL478</strain>
    </source>
</reference>
<dbReference type="InterPro" id="IPR050704">
    <property type="entry name" value="Peptidase_C85-like"/>
</dbReference>
<dbReference type="GO" id="GO:0016579">
    <property type="term" value="P:protein deubiquitination"/>
    <property type="evidence" value="ECO:0007669"/>
    <property type="project" value="TreeGrafter"/>
</dbReference>
<dbReference type="Gene3D" id="3.90.70.80">
    <property type="match status" value="1"/>
</dbReference>
<gene>
    <name evidence="3" type="ORF">M427DRAFT_54422</name>
</gene>
<dbReference type="GO" id="GO:0004843">
    <property type="term" value="F:cysteine-type deubiquitinase activity"/>
    <property type="evidence" value="ECO:0007669"/>
    <property type="project" value="TreeGrafter"/>
</dbReference>
<evidence type="ECO:0000259" key="2">
    <source>
        <dbReference type="Pfam" id="PF02338"/>
    </source>
</evidence>
<dbReference type="AlphaFoldDB" id="A0A139ALU4"/>
<feature type="compositionally biased region" description="Basic and acidic residues" evidence="1">
    <location>
        <begin position="193"/>
        <end position="209"/>
    </location>
</feature>
<accession>A0A139ALU4</accession>
<dbReference type="InterPro" id="IPR038765">
    <property type="entry name" value="Papain-like_cys_pep_sf"/>
</dbReference>
<sequence>MYSGSSSLHTRKSIQEVPPPRPSHSARVIPISSSTDSNTSTTYTSSYQHPPPSAYPTSPTRVPASRTEKRRTRPAGISLRYYDDPDALGSLFGSFPGYGADYEPQYGDRRTLWSNLSDPSRYPFAGLFQSLPPSPYHSYLEPTYIDPSELAAAEHRYRSDFRAAVEESVVSEAARRRRVAEEEEAERKRKKREREEQERKRREKEAMERTDELIAAQLQEDESALFASRTSYSYLSPDDTVSYPSTLSLSLAPPSSLSASSTTTPRANLFSALRTANYTPYDVGAGGDCLFLSLAQTHLGTPTHHSSVRRRIVSEIRAHRDLYEPDVLAMVGREDDAAFEEYCARMERQGECGDAVCVAAFARSEGVDVVVWFWDEKTGKLGRVLFEHSPNSVTDSDSDSGASAHKVARARPVRNLGWYRSISGDETMNHYVAVYPPGEAPGRG</sequence>
<dbReference type="InterPro" id="IPR003323">
    <property type="entry name" value="OTU_dom"/>
</dbReference>
<feature type="region of interest" description="Disordered" evidence="1">
    <location>
        <begin position="172"/>
        <end position="209"/>
    </location>
</feature>
<proteinExistence type="predicted"/>
<keyword evidence="4" id="KW-1185">Reference proteome</keyword>
<protein>
    <recommendedName>
        <fullName evidence="2">OTU domain-containing protein</fullName>
    </recommendedName>
</protein>
<dbReference type="Proteomes" id="UP000070544">
    <property type="component" value="Unassembled WGS sequence"/>
</dbReference>
<organism evidence="3 4">
    <name type="scientific">Gonapodya prolifera (strain JEL478)</name>
    <name type="common">Monoblepharis prolifera</name>
    <dbReference type="NCBI Taxonomy" id="1344416"/>
    <lineage>
        <taxon>Eukaryota</taxon>
        <taxon>Fungi</taxon>
        <taxon>Fungi incertae sedis</taxon>
        <taxon>Chytridiomycota</taxon>
        <taxon>Chytridiomycota incertae sedis</taxon>
        <taxon>Monoblepharidomycetes</taxon>
        <taxon>Monoblepharidales</taxon>
        <taxon>Gonapodyaceae</taxon>
        <taxon>Gonapodya</taxon>
    </lineage>
</organism>
<feature type="domain" description="OTU" evidence="2">
    <location>
        <begin position="286"/>
        <end position="371"/>
    </location>
</feature>
<dbReference type="Pfam" id="PF02338">
    <property type="entry name" value="OTU"/>
    <property type="match status" value="1"/>
</dbReference>
<dbReference type="EMBL" id="KQ965746">
    <property type="protein sequence ID" value="KXS17473.1"/>
    <property type="molecule type" value="Genomic_DNA"/>
</dbReference>
<evidence type="ECO:0000313" key="4">
    <source>
        <dbReference type="Proteomes" id="UP000070544"/>
    </source>
</evidence>
<dbReference type="SUPFAM" id="SSF54001">
    <property type="entry name" value="Cysteine proteinases"/>
    <property type="match status" value="1"/>
</dbReference>
<feature type="compositionally biased region" description="Low complexity" evidence="1">
    <location>
        <begin position="32"/>
        <end position="46"/>
    </location>
</feature>
<name>A0A139ALU4_GONPJ</name>
<dbReference type="PANTHER" id="PTHR12419">
    <property type="entry name" value="OTU DOMAIN CONTAINING PROTEIN"/>
    <property type="match status" value="1"/>
</dbReference>
<evidence type="ECO:0000313" key="3">
    <source>
        <dbReference type="EMBL" id="KXS17473.1"/>
    </source>
</evidence>
<dbReference type="STRING" id="1344416.A0A139ALU4"/>
<dbReference type="CDD" id="cd22758">
    <property type="entry name" value="OTU_232R-like"/>
    <property type="match status" value="1"/>
</dbReference>